<protein>
    <recommendedName>
        <fullName evidence="8">Rieske domain-containing protein</fullName>
    </recommendedName>
</protein>
<evidence type="ECO:0000313" key="9">
    <source>
        <dbReference type="EMBL" id="GEO01255.1"/>
    </source>
</evidence>
<dbReference type="InterPro" id="IPR036922">
    <property type="entry name" value="Rieske_2Fe-2S_sf"/>
</dbReference>
<dbReference type="Gene3D" id="2.102.10.10">
    <property type="entry name" value="Rieske [2Fe-2S] iron-sulphur domain"/>
    <property type="match status" value="1"/>
</dbReference>
<evidence type="ECO:0000256" key="1">
    <source>
        <dbReference type="ARBA" id="ARBA00001962"/>
    </source>
</evidence>
<dbReference type="OrthoDB" id="7458380at2"/>
<keyword evidence="5" id="KW-0408">Iron</keyword>
<evidence type="ECO:0000256" key="5">
    <source>
        <dbReference type="ARBA" id="ARBA00023004"/>
    </source>
</evidence>
<dbReference type="Gene3D" id="3.90.380.10">
    <property type="entry name" value="Naphthalene 1,2-dioxygenase Alpha Subunit, Chain A, domain 1"/>
    <property type="match status" value="1"/>
</dbReference>
<feature type="region of interest" description="Disordered" evidence="7">
    <location>
        <begin position="1"/>
        <end position="22"/>
    </location>
</feature>
<dbReference type="GO" id="GO:0051537">
    <property type="term" value="F:2 iron, 2 sulfur cluster binding"/>
    <property type="evidence" value="ECO:0007669"/>
    <property type="project" value="UniProtKB-KW"/>
</dbReference>
<evidence type="ECO:0000313" key="10">
    <source>
        <dbReference type="Proteomes" id="UP000321464"/>
    </source>
</evidence>
<keyword evidence="3" id="KW-0479">Metal-binding</keyword>
<dbReference type="Pfam" id="PF00848">
    <property type="entry name" value="Ring_hydroxyl_A"/>
    <property type="match status" value="1"/>
</dbReference>
<comment type="cofactor">
    <cofactor evidence="1">
        <name>Fe cation</name>
        <dbReference type="ChEBI" id="CHEBI:24875"/>
    </cofactor>
</comment>
<comment type="caution">
    <text evidence="9">The sequence shown here is derived from an EMBL/GenBank/DDBJ whole genome shotgun (WGS) entry which is preliminary data.</text>
</comment>
<evidence type="ECO:0000256" key="7">
    <source>
        <dbReference type="SAM" id="MobiDB-lite"/>
    </source>
</evidence>
<dbReference type="PANTHER" id="PTHR43756">
    <property type="entry name" value="CHOLINE MONOOXYGENASE, CHLOROPLASTIC"/>
    <property type="match status" value="1"/>
</dbReference>
<dbReference type="InterPro" id="IPR001663">
    <property type="entry name" value="Rng_hydr_dOase-A"/>
</dbReference>
<dbReference type="InterPro" id="IPR017941">
    <property type="entry name" value="Rieske_2Fe-2S"/>
</dbReference>
<name>A0A512ANG8_9SPHN</name>
<proteinExistence type="predicted"/>
<dbReference type="GO" id="GO:0016491">
    <property type="term" value="F:oxidoreductase activity"/>
    <property type="evidence" value="ECO:0007669"/>
    <property type="project" value="UniProtKB-KW"/>
</dbReference>
<dbReference type="GO" id="GO:0005506">
    <property type="term" value="F:iron ion binding"/>
    <property type="evidence" value="ECO:0007669"/>
    <property type="project" value="InterPro"/>
</dbReference>
<keyword evidence="4" id="KW-0560">Oxidoreductase</keyword>
<dbReference type="AlphaFoldDB" id="A0A512ANG8"/>
<dbReference type="CDD" id="cd03469">
    <property type="entry name" value="Rieske_RO_Alpha_N"/>
    <property type="match status" value="1"/>
</dbReference>
<dbReference type="Proteomes" id="UP000321464">
    <property type="component" value="Unassembled WGS sequence"/>
</dbReference>
<dbReference type="PRINTS" id="PR00090">
    <property type="entry name" value="RNGDIOXGNASE"/>
</dbReference>
<evidence type="ECO:0000259" key="8">
    <source>
        <dbReference type="PROSITE" id="PS51296"/>
    </source>
</evidence>
<reference evidence="9 10" key="1">
    <citation type="submission" date="2019-07" db="EMBL/GenBank/DDBJ databases">
        <title>Whole genome shotgun sequence of Novosphingobium sediminis NBRC 106119.</title>
        <authorList>
            <person name="Hosoyama A."/>
            <person name="Uohara A."/>
            <person name="Ohji S."/>
            <person name="Ichikawa N."/>
        </authorList>
    </citation>
    <scope>NUCLEOTIDE SEQUENCE [LARGE SCALE GENOMIC DNA]</scope>
    <source>
        <strain evidence="9 10">NBRC 106119</strain>
    </source>
</reference>
<evidence type="ECO:0000256" key="2">
    <source>
        <dbReference type="ARBA" id="ARBA00022714"/>
    </source>
</evidence>
<organism evidence="9 10">
    <name type="scientific">Novosphingobium sediminis</name>
    <dbReference type="NCBI Taxonomy" id="707214"/>
    <lineage>
        <taxon>Bacteria</taxon>
        <taxon>Pseudomonadati</taxon>
        <taxon>Pseudomonadota</taxon>
        <taxon>Alphaproteobacteria</taxon>
        <taxon>Sphingomonadales</taxon>
        <taxon>Sphingomonadaceae</taxon>
        <taxon>Novosphingobium</taxon>
    </lineage>
</organism>
<evidence type="ECO:0000256" key="3">
    <source>
        <dbReference type="ARBA" id="ARBA00022723"/>
    </source>
</evidence>
<accession>A0A512ANG8</accession>
<dbReference type="PANTHER" id="PTHR43756:SF5">
    <property type="entry name" value="CHOLINE MONOOXYGENASE, CHLOROPLASTIC"/>
    <property type="match status" value="1"/>
</dbReference>
<dbReference type="InterPro" id="IPR015879">
    <property type="entry name" value="Ring_hydroxy_dOase_asu_C_dom"/>
</dbReference>
<dbReference type="RefSeq" id="WP_147160578.1">
    <property type="nucleotide sequence ID" value="NZ_BJYR01000020.1"/>
</dbReference>
<gene>
    <name evidence="9" type="ORF">NSE01_30870</name>
</gene>
<dbReference type="SUPFAM" id="SSF50022">
    <property type="entry name" value="ISP domain"/>
    <property type="match status" value="1"/>
</dbReference>
<evidence type="ECO:0000256" key="4">
    <source>
        <dbReference type="ARBA" id="ARBA00023002"/>
    </source>
</evidence>
<keyword evidence="10" id="KW-1185">Reference proteome</keyword>
<dbReference type="CDD" id="cd08882">
    <property type="entry name" value="RHO_alpha_C_MupW-like"/>
    <property type="match status" value="1"/>
</dbReference>
<dbReference type="EMBL" id="BJYR01000020">
    <property type="protein sequence ID" value="GEO01255.1"/>
    <property type="molecule type" value="Genomic_DNA"/>
</dbReference>
<evidence type="ECO:0000256" key="6">
    <source>
        <dbReference type="ARBA" id="ARBA00023014"/>
    </source>
</evidence>
<keyword evidence="6" id="KW-0411">Iron-sulfur</keyword>
<dbReference type="PROSITE" id="PS51296">
    <property type="entry name" value="RIESKE"/>
    <property type="match status" value="1"/>
</dbReference>
<sequence length="463" mass="52571">MNLETSLPLPPEPLPEPGAARCPGPSTRDIIIADGQEVPPALIAEAYSFAGDADIDYDRYTSPDFMAREFTHMWARTWQWAAREEHIPEAGDYITYDIGPWSILIVRGDDMEIRAYRNVCLHRGTQLKRSDTSGNAVELRCPFHGWRWSLEGELSHLPCRWDFPHVKDEEFSLPQVRMETWGGFIFINLDPEARPLKDQLGPLAEHFSGRWDLADRRIALHIQKELPTNWKAAQEAFLEAYHVYETHSQALPTAGDANAQYDIFSDHVTRFVHVIGKPSPHFSGTQTEQELFDRLRVSPGTLPEGRTARSYAAEKLREQMSADLGVPLDMYSDSEMLDSIEYHLFPNMCLFPGVSLPMIYRFRPIGSDPSRSLFDLMFLKLVPPGTPIEHPPEPVRLTVEQSYAEAPGMNPGLGGVYDQDTDNLALQYQGFLGSAKRGQTLGNYQEARIRQFHQTIDQYLARP</sequence>
<keyword evidence="2" id="KW-0001">2Fe-2S</keyword>
<feature type="domain" description="Rieske" evidence="8">
    <location>
        <begin position="78"/>
        <end position="187"/>
    </location>
</feature>
<dbReference type="SUPFAM" id="SSF55961">
    <property type="entry name" value="Bet v1-like"/>
    <property type="match status" value="1"/>
</dbReference>
<dbReference type="Pfam" id="PF00355">
    <property type="entry name" value="Rieske"/>
    <property type="match status" value="1"/>
</dbReference>